<comment type="caution">
    <text evidence="11">The sequence shown here is derived from an EMBL/GenBank/DDBJ whole genome shotgun (WGS) entry which is preliminary data.</text>
</comment>
<organism evidence="11">
    <name type="scientific">bioreactor metagenome</name>
    <dbReference type="NCBI Taxonomy" id="1076179"/>
    <lineage>
        <taxon>unclassified sequences</taxon>
        <taxon>metagenomes</taxon>
        <taxon>ecological metagenomes</taxon>
    </lineage>
</organism>
<name>A0A645GUU7_9ZZZZ</name>
<evidence type="ECO:0000256" key="7">
    <source>
        <dbReference type="ARBA" id="ARBA00022741"/>
    </source>
</evidence>
<keyword evidence="5" id="KW-0819">tRNA processing</keyword>
<keyword evidence="4" id="KW-0963">Cytoplasm</keyword>
<dbReference type="InterPro" id="IPR027417">
    <property type="entry name" value="P-loop_NTPase"/>
</dbReference>
<dbReference type="PANTHER" id="PTHR33540:SF2">
    <property type="entry name" value="TRNA THREONYLCARBAMOYLADENOSINE BIOSYNTHESIS PROTEIN TSAE"/>
    <property type="match status" value="1"/>
</dbReference>
<evidence type="ECO:0000256" key="8">
    <source>
        <dbReference type="ARBA" id="ARBA00022840"/>
    </source>
</evidence>
<dbReference type="InterPro" id="IPR003442">
    <property type="entry name" value="T6A_TsaE"/>
</dbReference>
<reference evidence="11" key="1">
    <citation type="submission" date="2019-08" db="EMBL/GenBank/DDBJ databases">
        <authorList>
            <person name="Kucharzyk K."/>
            <person name="Murdoch R.W."/>
            <person name="Higgins S."/>
            <person name="Loffler F."/>
        </authorList>
    </citation>
    <scope>NUCLEOTIDE SEQUENCE</scope>
</reference>
<keyword evidence="7" id="KW-0547">Nucleotide-binding</keyword>
<dbReference type="GO" id="GO:0005524">
    <property type="term" value="F:ATP binding"/>
    <property type="evidence" value="ECO:0007669"/>
    <property type="project" value="UniProtKB-KW"/>
</dbReference>
<dbReference type="Pfam" id="PF02367">
    <property type="entry name" value="TsaE"/>
    <property type="match status" value="1"/>
</dbReference>
<evidence type="ECO:0000256" key="5">
    <source>
        <dbReference type="ARBA" id="ARBA00022694"/>
    </source>
</evidence>
<evidence type="ECO:0000256" key="4">
    <source>
        <dbReference type="ARBA" id="ARBA00022490"/>
    </source>
</evidence>
<dbReference type="EMBL" id="VSSQ01081795">
    <property type="protein sequence ID" value="MPN30618.1"/>
    <property type="molecule type" value="Genomic_DNA"/>
</dbReference>
<comment type="subcellular location">
    <subcellularLocation>
        <location evidence="1">Cytoplasm</location>
    </subcellularLocation>
</comment>
<comment type="similarity">
    <text evidence="2">Belongs to the TsaE family.</text>
</comment>
<evidence type="ECO:0000256" key="3">
    <source>
        <dbReference type="ARBA" id="ARBA00019010"/>
    </source>
</evidence>
<dbReference type="PANTHER" id="PTHR33540">
    <property type="entry name" value="TRNA THREONYLCARBAMOYLADENOSINE BIOSYNTHESIS PROTEIN TSAE"/>
    <property type="match status" value="1"/>
</dbReference>
<gene>
    <name evidence="11" type="primary">tsaE_36</name>
    <name evidence="11" type="ORF">SDC9_178089</name>
</gene>
<dbReference type="Gene3D" id="3.40.50.300">
    <property type="entry name" value="P-loop containing nucleotide triphosphate hydrolases"/>
    <property type="match status" value="1"/>
</dbReference>
<evidence type="ECO:0000256" key="10">
    <source>
        <dbReference type="ARBA" id="ARBA00032441"/>
    </source>
</evidence>
<dbReference type="GO" id="GO:0046872">
    <property type="term" value="F:metal ion binding"/>
    <property type="evidence" value="ECO:0007669"/>
    <property type="project" value="UniProtKB-KW"/>
</dbReference>
<dbReference type="GO" id="GO:0002949">
    <property type="term" value="P:tRNA threonylcarbamoyladenosine modification"/>
    <property type="evidence" value="ECO:0007669"/>
    <property type="project" value="InterPro"/>
</dbReference>
<accession>A0A645GUU7</accession>
<evidence type="ECO:0000256" key="1">
    <source>
        <dbReference type="ARBA" id="ARBA00004496"/>
    </source>
</evidence>
<dbReference type="NCBIfam" id="TIGR00150">
    <property type="entry name" value="T6A_YjeE"/>
    <property type="match status" value="1"/>
</dbReference>
<protein>
    <recommendedName>
        <fullName evidence="3">tRNA threonylcarbamoyladenosine biosynthesis protein TsaE</fullName>
    </recommendedName>
    <alternativeName>
        <fullName evidence="10">t(6)A37 threonylcarbamoyladenosine biosynthesis protein TsaE</fullName>
    </alternativeName>
</protein>
<evidence type="ECO:0000256" key="9">
    <source>
        <dbReference type="ARBA" id="ARBA00022842"/>
    </source>
</evidence>
<evidence type="ECO:0000313" key="11">
    <source>
        <dbReference type="EMBL" id="MPN30618.1"/>
    </source>
</evidence>
<evidence type="ECO:0000256" key="2">
    <source>
        <dbReference type="ARBA" id="ARBA00007599"/>
    </source>
</evidence>
<sequence>MCGDLGAGKTRLVKGLAAGLGITGRVQSPTFALVNVHESGRMPLAHIDLYRLETLDQIYGAGLEEFLQPQGITVIEWADRWFGESPGQKPLTPLPPRYRHVLIECLSENERRICYENFGI</sequence>
<keyword evidence="6" id="KW-0479">Metal-binding</keyword>
<evidence type="ECO:0000256" key="6">
    <source>
        <dbReference type="ARBA" id="ARBA00022723"/>
    </source>
</evidence>
<keyword evidence="8" id="KW-0067">ATP-binding</keyword>
<proteinExistence type="inferred from homology"/>
<keyword evidence="9" id="KW-0460">Magnesium</keyword>
<dbReference type="GO" id="GO:0005737">
    <property type="term" value="C:cytoplasm"/>
    <property type="evidence" value="ECO:0007669"/>
    <property type="project" value="UniProtKB-SubCell"/>
</dbReference>
<dbReference type="AlphaFoldDB" id="A0A645GUU7"/>
<dbReference type="SUPFAM" id="SSF52540">
    <property type="entry name" value="P-loop containing nucleoside triphosphate hydrolases"/>
    <property type="match status" value="1"/>
</dbReference>